<protein>
    <submittedName>
        <fullName evidence="2">Uncharacterized protein</fullName>
    </submittedName>
</protein>
<comment type="caution">
    <text evidence="2">The sequence shown here is derived from an EMBL/GenBank/DDBJ whole genome shotgun (WGS) entry which is preliminary data.</text>
</comment>
<evidence type="ECO:0000313" key="2">
    <source>
        <dbReference type="EMBL" id="PNF33928.1"/>
    </source>
</evidence>
<feature type="region of interest" description="Disordered" evidence="1">
    <location>
        <begin position="177"/>
        <end position="197"/>
    </location>
</feature>
<gene>
    <name evidence="2" type="ORF">B7P43_G06010</name>
</gene>
<name>A0A2J7QZB7_9NEOP</name>
<accession>A0A2J7QZB7</accession>
<dbReference type="EMBL" id="NEVH01009070">
    <property type="protein sequence ID" value="PNF33928.1"/>
    <property type="molecule type" value="Genomic_DNA"/>
</dbReference>
<evidence type="ECO:0000313" key="3">
    <source>
        <dbReference type="Proteomes" id="UP000235965"/>
    </source>
</evidence>
<evidence type="ECO:0000256" key="1">
    <source>
        <dbReference type="SAM" id="MobiDB-lite"/>
    </source>
</evidence>
<sequence>MKQEIVKDKLKDCSGLCDDLSVGTEHSGIVPNHISSVENSSYSNLCKHNDGDSNKSQIIYYSEASDGSMIEDSYLLHSTMMYEYKKNIDGIHGEDKKKEEKLINGEEMADVTLVHTNSQSNSMMKSNFDGEFKMELLCKECRGMLQGYSLNRINSNNDMSVDTIGCSCHSEIRKKIGDPQSSSEYNPYNSHRSMSRSESDGLNYIWTKTAQDLKSNNESATGVQSMSVITDNTITQDGRNEGISIGKTFTSDDKKVGSDPVGITYRKLALEEEYGMVCKNKIVKINSTVTEDSGTTSDTVCDRALIENSSGKDMSHDDGAIWNNMAKICESIEHRTVTVPKILDS</sequence>
<dbReference type="Proteomes" id="UP000235965">
    <property type="component" value="Unassembled WGS sequence"/>
</dbReference>
<dbReference type="OrthoDB" id="3936150at2759"/>
<proteinExistence type="predicted"/>
<feature type="non-terminal residue" evidence="2">
    <location>
        <position position="345"/>
    </location>
</feature>
<feature type="compositionally biased region" description="Polar residues" evidence="1">
    <location>
        <begin position="179"/>
        <end position="192"/>
    </location>
</feature>
<reference evidence="2 3" key="1">
    <citation type="submission" date="2017-12" db="EMBL/GenBank/DDBJ databases">
        <title>Hemimetabolous genomes reveal molecular basis of termite eusociality.</title>
        <authorList>
            <person name="Harrison M.C."/>
            <person name="Jongepier E."/>
            <person name="Robertson H.M."/>
            <person name="Arning N."/>
            <person name="Bitard-Feildel T."/>
            <person name="Chao H."/>
            <person name="Childers C.P."/>
            <person name="Dinh H."/>
            <person name="Doddapaneni H."/>
            <person name="Dugan S."/>
            <person name="Gowin J."/>
            <person name="Greiner C."/>
            <person name="Han Y."/>
            <person name="Hu H."/>
            <person name="Hughes D.S.T."/>
            <person name="Huylmans A.-K."/>
            <person name="Kemena C."/>
            <person name="Kremer L.P.M."/>
            <person name="Lee S.L."/>
            <person name="Lopez-Ezquerra A."/>
            <person name="Mallet L."/>
            <person name="Monroy-Kuhn J.M."/>
            <person name="Moser A."/>
            <person name="Murali S.C."/>
            <person name="Muzny D.M."/>
            <person name="Otani S."/>
            <person name="Piulachs M.-D."/>
            <person name="Poelchau M."/>
            <person name="Qu J."/>
            <person name="Schaub F."/>
            <person name="Wada-Katsumata A."/>
            <person name="Worley K.C."/>
            <person name="Xie Q."/>
            <person name="Ylla G."/>
            <person name="Poulsen M."/>
            <person name="Gibbs R.A."/>
            <person name="Schal C."/>
            <person name="Richards S."/>
            <person name="Belles X."/>
            <person name="Korb J."/>
            <person name="Bornberg-Bauer E."/>
        </authorList>
    </citation>
    <scope>NUCLEOTIDE SEQUENCE [LARGE SCALE GENOMIC DNA]</scope>
    <source>
        <tissue evidence="2">Whole body</tissue>
    </source>
</reference>
<dbReference type="AlphaFoldDB" id="A0A2J7QZB7"/>
<keyword evidence="3" id="KW-1185">Reference proteome</keyword>
<organism evidence="2 3">
    <name type="scientific">Cryptotermes secundus</name>
    <dbReference type="NCBI Taxonomy" id="105785"/>
    <lineage>
        <taxon>Eukaryota</taxon>
        <taxon>Metazoa</taxon>
        <taxon>Ecdysozoa</taxon>
        <taxon>Arthropoda</taxon>
        <taxon>Hexapoda</taxon>
        <taxon>Insecta</taxon>
        <taxon>Pterygota</taxon>
        <taxon>Neoptera</taxon>
        <taxon>Polyneoptera</taxon>
        <taxon>Dictyoptera</taxon>
        <taxon>Blattodea</taxon>
        <taxon>Blattoidea</taxon>
        <taxon>Termitoidae</taxon>
        <taxon>Kalotermitidae</taxon>
        <taxon>Cryptotermitinae</taxon>
        <taxon>Cryptotermes</taxon>
    </lineage>
</organism>